<name>A0A0F9INY5_9ZZZZ</name>
<evidence type="ECO:0000313" key="1">
    <source>
        <dbReference type="EMBL" id="KKM50716.1"/>
    </source>
</evidence>
<organism evidence="1">
    <name type="scientific">marine sediment metagenome</name>
    <dbReference type="NCBI Taxonomy" id="412755"/>
    <lineage>
        <taxon>unclassified sequences</taxon>
        <taxon>metagenomes</taxon>
        <taxon>ecological metagenomes</taxon>
    </lineage>
</organism>
<feature type="non-terminal residue" evidence="1">
    <location>
        <position position="25"/>
    </location>
</feature>
<comment type="caution">
    <text evidence="1">The sequence shown here is derived from an EMBL/GenBank/DDBJ whole genome shotgun (WGS) entry which is preliminary data.</text>
</comment>
<dbReference type="AlphaFoldDB" id="A0A0F9INY5"/>
<proteinExistence type="predicted"/>
<reference evidence="1" key="1">
    <citation type="journal article" date="2015" name="Nature">
        <title>Complex archaea that bridge the gap between prokaryotes and eukaryotes.</title>
        <authorList>
            <person name="Spang A."/>
            <person name="Saw J.H."/>
            <person name="Jorgensen S.L."/>
            <person name="Zaremba-Niedzwiedzka K."/>
            <person name="Martijn J."/>
            <person name="Lind A.E."/>
            <person name="van Eijk R."/>
            <person name="Schleper C."/>
            <person name="Guy L."/>
            <person name="Ettema T.J."/>
        </authorList>
    </citation>
    <scope>NUCLEOTIDE SEQUENCE</scope>
</reference>
<gene>
    <name evidence="1" type="ORF">LCGC14_1555930</name>
</gene>
<protein>
    <submittedName>
        <fullName evidence="1">Uncharacterized protein</fullName>
    </submittedName>
</protein>
<accession>A0A0F9INY5</accession>
<sequence length="25" mass="3000">MDDIKIWDDVAENYEDNSYHGKNNN</sequence>
<dbReference type="EMBL" id="LAZR01011959">
    <property type="protein sequence ID" value="KKM50716.1"/>
    <property type="molecule type" value="Genomic_DNA"/>
</dbReference>